<dbReference type="SUPFAM" id="SSF55785">
    <property type="entry name" value="PYP-like sensor domain (PAS domain)"/>
    <property type="match status" value="1"/>
</dbReference>
<evidence type="ECO:0000259" key="15">
    <source>
        <dbReference type="PROSITE" id="PS51671"/>
    </source>
</evidence>
<evidence type="ECO:0000313" key="17">
    <source>
        <dbReference type="Proteomes" id="UP000280346"/>
    </source>
</evidence>
<evidence type="ECO:0000256" key="8">
    <source>
        <dbReference type="ARBA" id="ARBA00023015"/>
    </source>
</evidence>
<keyword evidence="8" id="KW-0805">Transcription regulation</keyword>
<evidence type="ECO:0000256" key="4">
    <source>
        <dbReference type="ARBA" id="ARBA00022741"/>
    </source>
</evidence>
<keyword evidence="3" id="KW-0678">Repressor</keyword>
<dbReference type="Gene3D" id="3.30.450.20">
    <property type="entry name" value="PAS domain"/>
    <property type="match status" value="1"/>
</dbReference>
<dbReference type="SUPFAM" id="SSF52540">
    <property type="entry name" value="P-loop containing nucleoside triphosphate hydrolases"/>
    <property type="match status" value="1"/>
</dbReference>
<keyword evidence="7" id="KW-0902">Two-component regulatory system</keyword>
<dbReference type="Gene3D" id="1.10.10.60">
    <property type="entry name" value="Homeodomain-like"/>
    <property type="match status" value="1"/>
</dbReference>
<dbReference type="SMART" id="SM00091">
    <property type="entry name" value="PAS"/>
    <property type="match status" value="1"/>
</dbReference>
<keyword evidence="4" id="KW-0547">Nucleotide-binding</keyword>
<dbReference type="Gene3D" id="3.40.50.300">
    <property type="entry name" value="P-loop containing nucleotide triphosphate hydrolases"/>
    <property type="match status" value="1"/>
</dbReference>
<dbReference type="PANTHER" id="PTHR32071:SF3">
    <property type="entry name" value="HTH-TYPE TRANSCRIPTIONAL REGULATORY PROTEIN TYRR"/>
    <property type="match status" value="1"/>
</dbReference>
<evidence type="ECO:0000256" key="12">
    <source>
        <dbReference type="ARBA" id="ARBA00029500"/>
    </source>
</evidence>
<dbReference type="EMBL" id="RZIJ01000011">
    <property type="protein sequence ID" value="RUQ69774.1"/>
    <property type="molecule type" value="Genomic_DNA"/>
</dbReference>
<dbReference type="Proteomes" id="UP000280346">
    <property type="component" value="Unassembled WGS sequence"/>
</dbReference>
<protein>
    <recommendedName>
        <fullName evidence="12">HTH-type transcriptional regulatory protein TyrR</fullName>
    </recommendedName>
</protein>
<evidence type="ECO:0000256" key="9">
    <source>
        <dbReference type="ARBA" id="ARBA00023125"/>
    </source>
</evidence>
<evidence type="ECO:0000313" key="16">
    <source>
        <dbReference type="EMBL" id="RUQ69774.1"/>
    </source>
</evidence>
<dbReference type="GO" id="GO:0000160">
    <property type="term" value="P:phosphorelay signal transduction system"/>
    <property type="evidence" value="ECO:0007669"/>
    <property type="project" value="UniProtKB-KW"/>
</dbReference>
<dbReference type="OrthoDB" id="9770562at2"/>
<dbReference type="PROSITE" id="PS00675">
    <property type="entry name" value="SIGMA54_INTERACT_1"/>
    <property type="match status" value="1"/>
</dbReference>
<organism evidence="16 17">
    <name type="scientific">Azospirillum doebereinerae</name>
    <dbReference type="NCBI Taxonomy" id="92933"/>
    <lineage>
        <taxon>Bacteria</taxon>
        <taxon>Pseudomonadati</taxon>
        <taxon>Pseudomonadota</taxon>
        <taxon>Alphaproteobacteria</taxon>
        <taxon>Rhodospirillales</taxon>
        <taxon>Azospirillaceae</taxon>
        <taxon>Azospirillum</taxon>
    </lineage>
</organism>
<dbReference type="Pfam" id="PF18024">
    <property type="entry name" value="HTH_50"/>
    <property type="match status" value="1"/>
</dbReference>
<keyword evidence="11" id="KW-0804">Transcription</keyword>
<dbReference type="AlphaFoldDB" id="A0A433J7V0"/>
<evidence type="ECO:0000256" key="2">
    <source>
        <dbReference type="ARBA" id="ARBA00022490"/>
    </source>
</evidence>
<dbReference type="NCBIfam" id="TIGR04381">
    <property type="entry name" value="HTH_TypR"/>
    <property type="match status" value="1"/>
</dbReference>
<keyword evidence="6" id="KW-0067">ATP-binding</keyword>
<evidence type="ECO:0000256" key="5">
    <source>
        <dbReference type="ARBA" id="ARBA00022797"/>
    </source>
</evidence>
<dbReference type="InterPro" id="IPR035965">
    <property type="entry name" value="PAS-like_dom_sf"/>
</dbReference>
<evidence type="ECO:0000256" key="7">
    <source>
        <dbReference type="ARBA" id="ARBA00023012"/>
    </source>
</evidence>
<evidence type="ECO:0000256" key="10">
    <source>
        <dbReference type="ARBA" id="ARBA00023159"/>
    </source>
</evidence>
<dbReference type="FunFam" id="3.40.50.300:FF:000006">
    <property type="entry name" value="DNA-binding transcriptional regulator NtrC"/>
    <property type="match status" value="1"/>
</dbReference>
<comment type="caution">
    <text evidence="16">The sequence shown here is derived from an EMBL/GenBank/DDBJ whole genome shotgun (WGS) entry which is preliminary data.</text>
</comment>
<dbReference type="CDD" id="cd00009">
    <property type="entry name" value="AAA"/>
    <property type="match status" value="1"/>
</dbReference>
<reference evidence="16 17" key="1">
    <citation type="submission" date="2018-12" db="EMBL/GenBank/DDBJ databases">
        <authorList>
            <person name="Yang Y."/>
        </authorList>
    </citation>
    <scope>NUCLEOTIDE SEQUENCE [LARGE SCALE GENOMIC DNA]</scope>
    <source>
        <strain evidence="16 17">GSF71</strain>
    </source>
</reference>
<dbReference type="Pfam" id="PF00158">
    <property type="entry name" value="Sigma54_activat"/>
    <property type="match status" value="1"/>
</dbReference>
<dbReference type="PROSITE" id="PS50112">
    <property type="entry name" value="PAS"/>
    <property type="match status" value="1"/>
</dbReference>
<dbReference type="InterPro" id="IPR025943">
    <property type="entry name" value="Sigma_54_int_dom_ATP-bd_2"/>
</dbReference>
<dbReference type="SUPFAM" id="SSF46689">
    <property type="entry name" value="Homeodomain-like"/>
    <property type="match status" value="1"/>
</dbReference>
<dbReference type="InterPro" id="IPR000014">
    <property type="entry name" value="PAS"/>
</dbReference>
<dbReference type="InterPro" id="IPR030828">
    <property type="entry name" value="HTH_TyrR"/>
</dbReference>
<dbReference type="InterPro" id="IPR009057">
    <property type="entry name" value="Homeodomain-like_sf"/>
</dbReference>
<dbReference type="InterPro" id="IPR002912">
    <property type="entry name" value="ACT_dom"/>
</dbReference>
<dbReference type="InterPro" id="IPR013767">
    <property type="entry name" value="PAS_fold"/>
</dbReference>
<evidence type="ECO:0000259" key="14">
    <source>
        <dbReference type="PROSITE" id="PS50112"/>
    </source>
</evidence>
<keyword evidence="9" id="KW-0238">DNA-binding</keyword>
<dbReference type="PROSITE" id="PS00688">
    <property type="entry name" value="SIGMA54_INTERACT_3"/>
    <property type="match status" value="1"/>
</dbReference>
<sequence>MRIEVTFADRVGIAHEILAVLALRRLNVTGVEVDPPHIHIDAPGLDPATLPALGDSLRTVAGVQSVSAIDMLPGTRRRLHLDALLAALPDPVLAVDGAGRVVVANAAAASVAGLPEGRLAGTDLGTLLGDPGLTRDLIEGGFRLANREATLNGQPFLIDVTPIIDVEDTAGGPQGAVLTLFTPSRLGERLDALQNFGEGGFETILGDSPPVRGLKARASRVAAVEAPLLILGETGTGKELVAHACHRASPRADKPFLALNCAAVPENLAESELFGYAPGAFTGAQRGGKPGLLELAHGGTVFLDEIGEMSAYLQAKLLRFLNDGSFRRVGGEREQKVDVRVVSATHRALEAMVAAHAFREDLFYRLNVLTLQVPPLRERGDDILLLARHFIARACAQARRPPCRLTGAAATALLANRWPGNVRQLENVIFRAVTMSDGAFLDTPDLELAGARMAPAEDGVSAPLDEPADWEHAVEGFEGALLRRLYPRFPSSRKLAARLATSHTMIANKLRKYGIPDR</sequence>
<evidence type="ECO:0000259" key="13">
    <source>
        <dbReference type="PROSITE" id="PS50045"/>
    </source>
</evidence>
<dbReference type="SMART" id="SM00382">
    <property type="entry name" value="AAA"/>
    <property type="match status" value="1"/>
</dbReference>
<dbReference type="PANTHER" id="PTHR32071">
    <property type="entry name" value="TRANSCRIPTIONAL REGULATORY PROTEIN"/>
    <property type="match status" value="1"/>
</dbReference>
<evidence type="ECO:0000256" key="1">
    <source>
        <dbReference type="ARBA" id="ARBA00004496"/>
    </source>
</evidence>
<dbReference type="Pfam" id="PF00989">
    <property type="entry name" value="PAS"/>
    <property type="match status" value="1"/>
</dbReference>
<comment type="subcellular location">
    <subcellularLocation>
        <location evidence="1">Cytoplasm</location>
    </subcellularLocation>
</comment>
<dbReference type="GO" id="GO:0005737">
    <property type="term" value="C:cytoplasm"/>
    <property type="evidence" value="ECO:0007669"/>
    <property type="project" value="UniProtKB-SubCell"/>
</dbReference>
<accession>A0A433J7V0</accession>
<dbReference type="GO" id="GO:0006355">
    <property type="term" value="P:regulation of DNA-templated transcription"/>
    <property type="evidence" value="ECO:0007669"/>
    <property type="project" value="InterPro"/>
</dbReference>
<proteinExistence type="predicted"/>
<dbReference type="Pfam" id="PF25601">
    <property type="entry name" value="AAA_lid_14"/>
    <property type="match status" value="1"/>
</dbReference>
<dbReference type="PROSITE" id="PS50045">
    <property type="entry name" value="SIGMA54_INTERACT_4"/>
    <property type="match status" value="1"/>
</dbReference>
<dbReference type="Gene3D" id="1.10.8.60">
    <property type="match status" value="1"/>
</dbReference>
<evidence type="ECO:0000256" key="3">
    <source>
        <dbReference type="ARBA" id="ARBA00022491"/>
    </source>
</evidence>
<keyword evidence="5" id="KW-0058">Aromatic hydrocarbons catabolism</keyword>
<name>A0A433J7V0_9PROT</name>
<dbReference type="PROSITE" id="PS00676">
    <property type="entry name" value="SIGMA54_INTERACT_2"/>
    <property type="match status" value="1"/>
</dbReference>
<dbReference type="InterPro" id="IPR002078">
    <property type="entry name" value="Sigma_54_int"/>
</dbReference>
<dbReference type="GO" id="GO:0005524">
    <property type="term" value="F:ATP binding"/>
    <property type="evidence" value="ECO:0007669"/>
    <property type="project" value="UniProtKB-KW"/>
</dbReference>
<dbReference type="PROSITE" id="PS51671">
    <property type="entry name" value="ACT"/>
    <property type="match status" value="1"/>
</dbReference>
<dbReference type="InterPro" id="IPR027417">
    <property type="entry name" value="P-loop_NTPase"/>
</dbReference>
<dbReference type="InterPro" id="IPR058031">
    <property type="entry name" value="AAA_lid_NorR"/>
</dbReference>
<gene>
    <name evidence="16" type="ORF">EJ913_15550</name>
</gene>
<evidence type="ECO:0000256" key="11">
    <source>
        <dbReference type="ARBA" id="ARBA00023163"/>
    </source>
</evidence>
<dbReference type="InterPro" id="IPR025944">
    <property type="entry name" value="Sigma_54_int_dom_CS"/>
</dbReference>
<feature type="domain" description="Sigma-54 factor interaction" evidence="13">
    <location>
        <begin position="204"/>
        <end position="434"/>
    </location>
</feature>
<keyword evidence="10" id="KW-0010">Activator</keyword>
<feature type="domain" description="ACT" evidence="15">
    <location>
        <begin position="2"/>
        <end position="71"/>
    </location>
</feature>
<dbReference type="Gene3D" id="3.30.70.260">
    <property type="match status" value="1"/>
</dbReference>
<dbReference type="InterPro" id="IPR003593">
    <property type="entry name" value="AAA+_ATPase"/>
</dbReference>
<keyword evidence="2" id="KW-0963">Cytoplasm</keyword>
<dbReference type="GO" id="GO:0003677">
    <property type="term" value="F:DNA binding"/>
    <property type="evidence" value="ECO:0007669"/>
    <property type="project" value="UniProtKB-KW"/>
</dbReference>
<evidence type="ECO:0000256" key="6">
    <source>
        <dbReference type="ARBA" id="ARBA00022840"/>
    </source>
</evidence>
<feature type="domain" description="PAS" evidence="14">
    <location>
        <begin position="77"/>
        <end position="124"/>
    </location>
</feature>
<dbReference type="RefSeq" id="WP_126999422.1">
    <property type="nucleotide sequence ID" value="NZ_JBNPXW010000003.1"/>
</dbReference>
<keyword evidence="17" id="KW-1185">Reference proteome</keyword>
<dbReference type="InterPro" id="IPR025662">
    <property type="entry name" value="Sigma_54_int_dom_ATP-bd_1"/>
</dbReference>